<name>A0ABV7HK56_9GAMM</name>
<keyword evidence="2" id="KW-1185">Reference proteome</keyword>
<proteinExistence type="predicted"/>
<evidence type="ECO:0000313" key="1">
    <source>
        <dbReference type="EMBL" id="MFC3153114.1"/>
    </source>
</evidence>
<reference evidence="2" key="1">
    <citation type="journal article" date="2019" name="Int. J. Syst. Evol. Microbiol.">
        <title>The Global Catalogue of Microorganisms (GCM) 10K type strain sequencing project: providing services to taxonomists for standard genome sequencing and annotation.</title>
        <authorList>
            <consortium name="The Broad Institute Genomics Platform"/>
            <consortium name="The Broad Institute Genome Sequencing Center for Infectious Disease"/>
            <person name="Wu L."/>
            <person name="Ma J."/>
        </authorList>
    </citation>
    <scope>NUCLEOTIDE SEQUENCE [LARGE SCALE GENOMIC DNA]</scope>
    <source>
        <strain evidence="2">KCTC 52438</strain>
    </source>
</reference>
<evidence type="ECO:0000313" key="2">
    <source>
        <dbReference type="Proteomes" id="UP001595476"/>
    </source>
</evidence>
<comment type="caution">
    <text evidence="1">The sequence shown here is derived from an EMBL/GenBank/DDBJ whole genome shotgun (WGS) entry which is preliminary data.</text>
</comment>
<organism evidence="1 2">
    <name type="scientific">Litoribrevibacter euphylliae</name>
    <dbReference type="NCBI Taxonomy" id="1834034"/>
    <lineage>
        <taxon>Bacteria</taxon>
        <taxon>Pseudomonadati</taxon>
        <taxon>Pseudomonadota</taxon>
        <taxon>Gammaproteobacteria</taxon>
        <taxon>Oceanospirillales</taxon>
        <taxon>Oceanospirillaceae</taxon>
        <taxon>Litoribrevibacter</taxon>
    </lineage>
</organism>
<dbReference type="EMBL" id="JBHRSZ010000007">
    <property type="protein sequence ID" value="MFC3153114.1"/>
    <property type="molecule type" value="Genomic_DNA"/>
</dbReference>
<gene>
    <name evidence="1" type="ORF">ACFOEK_18885</name>
</gene>
<dbReference type="RefSeq" id="WP_386723029.1">
    <property type="nucleotide sequence ID" value="NZ_JBHRSZ010000007.1"/>
</dbReference>
<dbReference type="Proteomes" id="UP001595476">
    <property type="component" value="Unassembled WGS sequence"/>
</dbReference>
<protein>
    <recommendedName>
        <fullName evidence="3">ASCH domain-containing protein</fullName>
    </recommendedName>
</protein>
<evidence type="ECO:0008006" key="3">
    <source>
        <dbReference type="Google" id="ProtNLM"/>
    </source>
</evidence>
<sequence length="138" mass="15799">MFGFSILMIFLITSLFVYGKLGAWGDASRIYGKNYWFQLPTGCVHEIPIYSFNMVLIEEGAGVSKTGVVKVIDGKDHLYLLEYTLVQPLFSSLCIPKSEIKVRSHERWDGKYWALSMVDVPEIYIPQKWIRAIKGLTD</sequence>
<accession>A0ABV7HK56</accession>